<sequence>MDILNTRREFLKDFAALGVGLSFSALPMIGRAQAVPVGKRVGIIGLDTSHSIAFSKALNATNADPGLKGYKVIAAYPYGSRTIASSVKRIPGYIDEMKGLGVRIVDSIAELLEQVDVVLLETNDGRLHLEQALPVFKAGKRLFIDKPIAASLADAKAIFEASETYGVPTFSSSSLRYVENIPDLKSGKLIGNITGVDAFAPATLEPSHPDLFWYGIHGIEILYAVLGTGCQEVRRIYGAETDIVVGTWADGRVGVFRGLRSGKNGYGGMAYGEKGQAVIGKYSGYLPLLYHIVEYFDTGVVPISPAETLELVAFMEAADLSKRKGGGPINVQKLLS</sequence>
<protein>
    <submittedName>
        <fullName evidence="2">Tat (Twin-arginine translocation) pathway signal sequence</fullName>
    </submittedName>
</protein>
<dbReference type="Gene3D" id="3.40.50.720">
    <property type="entry name" value="NAD(P)-binding Rossmann-like Domain"/>
    <property type="match status" value="1"/>
</dbReference>
<name>A0A1I1E558_9SPHI</name>
<dbReference type="InterPro" id="IPR050463">
    <property type="entry name" value="Gfo/Idh/MocA_oxidrdct_glycsds"/>
</dbReference>
<dbReference type="InterPro" id="IPR019546">
    <property type="entry name" value="TAT_signal_bac_arc"/>
</dbReference>
<evidence type="ECO:0000259" key="1">
    <source>
        <dbReference type="Pfam" id="PF01408"/>
    </source>
</evidence>
<dbReference type="Pfam" id="PF01408">
    <property type="entry name" value="GFO_IDH_MocA"/>
    <property type="match status" value="1"/>
</dbReference>
<dbReference type="RefSeq" id="WP_170845599.1">
    <property type="nucleotide sequence ID" value="NZ_FOLL01000001.1"/>
</dbReference>
<dbReference type="PANTHER" id="PTHR43818">
    <property type="entry name" value="BCDNA.GH03377"/>
    <property type="match status" value="1"/>
</dbReference>
<dbReference type="GO" id="GO:0000166">
    <property type="term" value="F:nucleotide binding"/>
    <property type="evidence" value="ECO:0007669"/>
    <property type="project" value="InterPro"/>
</dbReference>
<gene>
    <name evidence="2" type="ORF">SAMN05421747_101332</name>
</gene>
<proteinExistence type="predicted"/>
<dbReference type="EMBL" id="FOLL01000001">
    <property type="protein sequence ID" value="SFB82244.1"/>
    <property type="molecule type" value="Genomic_DNA"/>
</dbReference>
<reference evidence="2 3" key="1">
    <citation type="submission" date="2016-10" db="EMBL/GenBank/DDBJ databases">
        <authorList>
            <person name="de Groot N.N."/>
        </authorList>
    </citation>
    <scope>NUCLEOTIDE SEQUENCE [LARGE SCALE GENOMIC DNA]</scope>
    <source>
        <strain evidence="2 3">DSM 22900</strain>
    </source>
</reference>
<dbReference type="InterPro" id="IPR036291">
    <property type="entry name" value="NAD(P)-bd_dom_sf"/>
</dbReference>
<dbReference type="STRING" id="623281.SAMN05421747_101332"/>
<dbReference type="PANTHER" id="PTHR43818:SF9">
    <property type="entry name" value="HYPOTHETICAL OXIDOREDUCTASE"/>
    <property type="match status" value="1"/>
</dbReference>
<dbReference type="SUPFAM" id="SSF51735">
    <property type="entry name" value="NAD(P)-binding Rossmann-fold domains"/>
    <property type="match status" value="1"/>
</dbReference>
<feature type="domain" description="Gfo/Idh/MocA-like oxidoreductase N-terminal" evidence="1">
    <location>
        <begin position="40"/>
        <end position="167"/>
    </location>
</feature>
<evidence type="ECO:0000313" key="2">
    <source>
        <dbReference type="EMBL" id="SFB82244.1"/>
    </source>
</evidence>
<dbReference type="Proteomes" id="UP000199577">
    <property type="component" value="Unassembled WGS sequence"/>
</dbReference>
<keyword evidence="3" id="KW-1185">Reference proteome</keyword>
<dbReference type="NCBIfam" id="TIGR01409">
    <property type="entry name" value="TAT_signal_seq"/>
    <property type="match status" value="1"/>
</dbReference>
<dbReference type="PROSITE" id="PS51318">
    <property type="entry name" value="TAT"/>
    <property type="match status" value="1"/>
</dbReference>
<evidence type="ECO:0000313" key="3">
    <source>
        <dbReference type="Proteomes" id="UP000199577"/>
    </source>
</evidence>
<dbReference type="InterPro" id="IPR006311">
    <property type="entry name" value="TAT_signal"/>
</dbReference>
<accession>A0A1I1E558</accession>
<dbReference type="InterPro" id="IPR000683">
    <property type="entry name" value="Gfo/Idh/MocA-like_OxRdtase_N"/>
</dbReference>
<dbReference type="AlphaFoldDB" id="A0A1I1E558"/>
<organism evidence="2 3">
    <name type="scientific">Parapedobacter composti</name>
    <dbReference type="NCBI Taxonomy" id="623281"/>
    <lineage>
        <taxon>Bacteria</taxon>
        <taxon>Pseudomonadati</taxon>
        <taxon>Bacteroidota</taxon>
        <taxon>Sphingobacteriia</taxon>
        <taxon>Sphingobacteriales</taxon>
        <taxon>Sphingobacteriaceae</taxon>
        <taxon>Parapedobacter</taxon>
    </lineage>
</organism>